<feature type="transmembrane region" description="Helical" evidence="7">
    <location>
        <begin position="20"/>
        <end position="39"/>
    </location>
</feature>
<keyword evidence="3" id="KW-1003">Cell membrane</keyword>
<dbReference type="Pfam" id="PF03601">
    <property type="entry name" value="Cons_hypoth698"/>
    <property type="match status" value="1"/>
</dbReference>
<protein>
    <submittedName>
        <fullName evidence="8">Sulfite exporter, CuyZ</fullName>
    </submittedName>
</protein>
<dbReference type="PATRIC" id="fig|1231190.3.peg.3088"/>
<feature type="transmembrane region" description="Helical" evidence="7">
    <location>
        <begin position="319"/>
        <end position="338"/>
    </location>
</feature>
<dbReference type="InterPro" id="IPR018383">
    <property type="entry name" value="UPF0324_pro"/>
</dbReference>
<dbReference type="GO" id="GO:0005886">
    <property type="term" value="C:plasma membrane"/>
    <property type="evidence" value="ECO:0007669"/>
    <property type="project" value="UniProtKB-SubCell"/>
</dbReference>
<feature type="transmembrane region" description="Helical" evidence="7">
    <location>
        <begin position="197"/>
        <end position="219"/>
    </location>
</feature>
<comment type="caution">
    <text evidence="8">The sequence shown here is derived from an EMBL/GenBank/DDBJ whole genome shotgun (WGS) entry which is preliminary data.</text>
</comment>
<dbReference type="EMBL" id="AMSI01000010">
    <property type="protein sequence ID" value="EKF41508.1"/>
    <property type="molecule type" value="Genomic_DNA"/>
</dbReference>
<comment type="similarity">
    <text evidence="2">Belongs to the UPF0324 family.</text>
</comment>
<evidence type="ECO:0000313" key="8">
    <source>
        <dbReference type="EMBL" id="EKF41508.1"/>
    </source>
</evidence>
<dbReference type="PANTHER" id="PTHR30106">
    <property type="entry name" value="INNER MEMBRANE PROTEIN YEIH-RELATED"/>
    <property type="match status" value="1"/>
</dbReference>
<dbReference type="eggNOG" id="COG2855">
    <property type="taxonomic scope" value="Bacteria"/>
</dbReference>
<feature type="transmembrane region" description="Helical" evidence="7">
    <location>
        <begin position="231"/>
        <end position="249"/>
    </location>
</feature>
<evidence type="ECO:0000256" key="3">
    <source>
        <dbReference type="ARBA" id="ARBA00022475"/>
    </source>
</evidence>
<evidence type="ECO:0000256" key="2">
    <source>
        <dbReference type="ARBA" id="ARBA00007977"/>
    </source>
</evidence>
<feature type="transmembrane region" description="Helical" evidence="7">
    <location>
        <begin position="130"/>
        <end position="154"/>
    </location>
</feature>
<name>K2N223_9HYPH</name>
<evidence type="ECO:0000256" key="1">
    <source>
        <dbReference type="ARBA" id="ARBA00004651"/>
    </source>
</evidence>
<feature type="transmembrane region" description="Helical" evidence="7">
    <location>
        <begin position="75"/>
        <end position="94"/>
    </location>
</feature>
<accession>K2N223</accession>
<keyword evidence="9" id="KW-1185">Reference proteome</keyword>
<keyword evidence="5 7" id="KW-1133">Transmembrane helix</keyword>
<organism evidence="8 9">
    <name type="scientific">Nitratireductor indicus C115</name>
    <dbReference type="NCBI Taxonomy" id="1231190"/>
    <lineage>
        <taxon>Bacteria</taxon>
        <taxon>Pseudomonadati</taxon>
        <taxon>Pseudomonadota</taxon>
        <taxon>Alphaproteobacteria</taxon>
        <taxon>Hyphomicrobiales</taxon>
        <taxon>Phyllobacteriaceae</taxon>
        <taxon>Nitratireductor</taxon>
    </lineage>
</organism>
<dbReference type="PANTHER" id="PTHR30106:SF2">
    <property type="entry name" value="UPF0324 INNER MEMBRANE PROTEIN YEIH"/>
    <property type="match status" value="1"/>
</dbReference>
<comment type="subcellular location">
    <subcellularLocation>
        <location evidence="1">Cell membrane</location>
        <topology evidence="1">Multi-pass membrane protein</topology>
    </subcellularLocation>
</comment>
<keyword evidence="4 7" id="KW-0812">Transmembrane</keyword>
<sequence>MRNKIMRIPALPAAQDQISFIRSIAPGVMFAVVLALAANFLAEHYTAPVMLFALLLGMAFNFMSSEPRSAAGIAFASKSLLRFGVGLLGARITFEQIGSLGLRPIILVLICVAATIGFGFLMARLFRRHWTFGLLTGGAVAICGASAALAISAVLPNRPDREQNTLFTVIAVTGLSTLAMIVYPILFSALGFGEHEIGIMIGATIHDVAQVVGAGYAVSEEAGDIATFVKLLRVALLPVVVIGIMLVSMRGEAQGKVSLPSFVLLFAGLVVANSIGLIPPVVASFLSELSRWLLITAIAALGARTALKDMFALGAGHISVVVSITVFLMLLAIVLVNYI</sequence>
<feature type="transmembrane region" description="Helical" evidence="7">
    <location>
        <begin position="100"/>
        <end position="123"/>
    </location>
</feature>
<dbReference type="Proteomes" id="UP000007374">
    <property type="component" value="Unassembled WGS sequence"/>
</dbReference>
<dbReference type="STRING" id="721133.SAMN05216176_11042"/>
<proteinExistence type="inferred from homology"/>
<evidence type="ECO:0000313" key="9">
    <source>
        <dbReference type="Proteomes" id="UP000007374"/>
    </source>
</evidence>
<keyword evidence="6 7" id="KW-0472">Membrane</keyword>
<evidence type="ECO:0000256" key="6">
    <source>
        <dbReference type="ARBA" id="ARBA00023136"/>
    </source>
</evidence>
<evidence type="ECO:0000256" key="5">
    <source>
        <dbReference type="ARBA" id="ARBA00022989"/>
    </source>
</evidence>
<feature type="transmembrane region" description="Helical" evidence="7">
    <location>
        <begin position="45"/>
        <end position="63"/>
    </location>
</feature>
<dbReference type="AlphaFoldDB" id="K2N223"/>
<feature type="transmembrane region" description="Helical" evidence="7">
    <location>
        <begin position="166"/>
        <end position="190"/>
    </location>
</feature>
<feature type="transmembrane region" description="Helical" evidence="7">
    <location>
        <begin position="261"/>
        <end position="283"/>
    </location>
</feature>
<evidence type="ECO:0000256" key="7">
    <source>
        <dbReference type="SAM" id="Phobius"/>
    </source>
</evidence>
<evidence type="ECO:0000256" key="4">
    <source>
        <dbReference type="ARBA" id="ARBA00022692"/>
    </source>
</evidence>
<reference evidence="8 9" key="1">
    <citation type="journal article" date="2012" name="J. Bacteriol.">
        <title>Genome Sequence of Nitratireductor indicus Type Strain C115.</title>
        <authorList>
            <person name="Lai Q."/>
            <person name="Li G."/>
            <person name="Yu Z."/>
            <person name="Shao Z."/>
        </authorList>
    </citation>
    <scope>NUCLEOTIDE SEQUENCE [LARGE SCALE GENOMIC DNA]</scope>
    <source>
        <strain evidence="8 9">C115</strain>
    </source>
</reference>
<gene>
    <name evidence="8" type="ORF">NA8A_14896</name>
</gene>